<dbReference type="Proteomes" id="UP000255165">
    <property type="component" value="Unassembled WGS sequence"/>
</dbReference>
<dbReference type="CDD" id="cd00130">
    <property type="entry name" value="PAS"/>
    <property type="match status" value="1"/>
</dbReference>
<evidence type="ECO:0000259" key="8">
    <source>
        <dbReference type="PROSITE" id="PS50883"/>
    </source>
</evidence>
<evidence type="ECO:0000259" key="9">
    <source>
        <dbReference type="PROSITE" id="PS50887"/>
    </source>
</evidence>
<dbReference type="NCBIfam" id="TIGR00254">
    <property type="entry name" value="GGDEF"/>
    <property type="match status" value="1"/>
</dbReference>
<evidence type="ECO:0000256" key="3">
    <source>
        <dbReference type="ARBA" id="ARBA00022989"/>
    </source>
</evidence>
<dbReference type="Gene3D" id="3.30.450.20">
    <property type="entry name" value="PAS domain"/>
    <property type="match status" value="1"/>
</dbReference>
<feature type="transmembrane region" description="Helical" evidence="6">
    <location>
        <begin position="357"/>
        <end position="378"/>
    </location>
</feature>
<dbReference type="PROSITE" id="PS50887">
    <property type="entry name" value="GGDEF"/>
    <property type="match status" value="1"/>
</dbReference>
<evidence type="ECO:0000256" key="6">
    <source>
        <dbReference type="SAM" id="Phobius"/>
    </source>
</evidence>
<dbReference type="Gene3D" id="3.30.450.350">
    <property type="entry name" value="CHASE domain"/>
    <property type="match status" value="1"/>
</dbReference>
<dbReference type="Gene3D" id="3.30.70.270">
    <property type="match status" value="1"/>
</dbReference>
<dbReference type="Pfam" id="PF13185">
    <property type="entry name" value="GAF_2"/>
    <property type="match status" value="1"/>
</dbReference>
<dbReference type="GO" id="GO:0016020">
    <property type="term" value="C:membrane"/>
    <property type="evidence" value="ECO:0007669"/>
    <property type="project" value="UniProtKB-SubCell"/>
</dbReference>
<dbReference type="CDD" id="cd01948">
    <property type="entry name" value="EAL"/>
    <property type="match status" value="1"/>
</dbReference>
<dbReference type="InterPro" id="IPR029787">
    <property type="entry name" value="Nucleotide_cyclase"/>
</dbReference>
<keyword evidence="4 6" id="KW-0472">Membrane</keyword>
<evidence type="ECO:0000313" key="10">
    <source>
        <dbReference type="EMBL" id="RDK11793.1"/>
    </source>
</evidence>
<comment type="caution">
    <text evidence="10">The sequence shown here is derived from an EMBL/GenBank/DDBJ whole genome shotgun (WGS) entry which is preliminary data.</text>
</comment>
<comment type="catalytic activity">
    <reaction evidence="5">
        <text>3',3'-c-di-GMP + H2O = 5'-phosphoguanylyl(3'-&gt;5')guanosine + H(+)</text>
        <dbReference type="Rhea" id="RHEA:24902"/>
        <dbReference type="ChEBI" id="CHEBI:15377"/>
        <dbReference type="ChEBI" id="CHEBI:15378"/>
        <dbReference type="ChEBI" id="CHEBI:58754"/>
        <dbReference type="ChEBI" id="CHEBI:58805"/>
        <dbReference type="EC" id="3.1.4.52"/>
    </reaction>
    <physiologicalReaction direction="left-to-right" evidence="5">
        <dbReference type="Rhea" id="RHEA:24903"/>
    </physiologicalReaction>
</comment>
<dbReference type="InterPro" id="IPR029016">
    <property type="entry name" value="GAF-like_dom_sf"/>
</dbReference>
<dbReference type="SUPFAM" id="SSF141868">
    <property type="entry name" value="EAL domain-like"/>
    <property type="match status" value="1"/>
</dbReference>
<sequence>MRPTLARLLRPLGRLGSRTITAGTLLLGVLTTAVVYAFCTGLLEKDVRLRFENDTGDVIQQIDTRIRLYTDVLVTMQALFGASDHVSRGEFRDFVSGLNLPQRYPGFQTLNYAPYVPAAEIDAFVAWQRSDPILREAGVTFNVRPPGRRPGHFVLTYVEPLDINLASIGIDMGAEPRRLAALERARDTGQSVSSGRLIFSEARNPHVGIALRLPVYRRGPDLDSVEARRRAYVGSVGAGIRVDDLMKDLVSNENLRWIRFRVYDAGDFAEPALPPSATNLLYDSVTGLAARGRNQSAGGSAIHASAAQGATSLADDQAVPGAGQHDLAKSEVRNFGGRRWVIAFAADGKAISGPQRYLPALVVISGLIISVLLGWLAYALSSSRARAVAVADQMTHSLRDSQAALAEAQQIARLGDWRIDLGKDIAHFSREMAHLLGWRGDKATPEALFQAIDAGHRAMLRERMRAALQDRQPFEFECPYRSRRGRRGWLHLIGHAHGAPDSAVLRGTAQDISQRKSAEQARAQEHQIALHLATATSEIEVLEDIVHTLLEGMDWEAGAFWPSDDNEGQKLPLVCLARVRALEPWLAERPASRAGAAVLQAPQWYANRNAMARHAQARWLDAGGIRTVFAFPLSRGHVTLGVVELYSRAKRSRDTHALAMASGIANQTGHFLLRRQAEENLRFIANHDALTGLPNRLLFKAEFEKALNRARASGQSLHVIFVDLDEFKVVNDTIGHNAGDTVLREMADRLREILHGVELITRFGGDEFVVLLDPKGDATILDQTIARIQAALAPGFVVNESELRMTASIGISSFPEDGNDWQTLLKHADLAMYGAKQLGKNGYQFYCRGMSTTLQRRIDMESHLHRALEQNEFILYYQPRIALASGACTAVEALIRWRHPELGLVMPGDFIPFAEQSGAIVEIGAWALREACRQNAAWRAQGLPPMRVSVNLSARQFADKSLRLTIIDALRQASLPGNLLELELTESMVMRDAEQASRWLSHLKRTGVRLAIDDFGTGYSSLAYLSRFPIDTVKIDRSFVRYIPESRSDTQITSAVIGLGHRLGLEVVAEGVENEAQLEFLRHEGCDEVQGYYFSHPLPPAQITAFLASLMENGPAFEHGPQPMRA</sequence>
<feature type="transmembrane region" description="Helical" evidence="6">
    <location>
        <begin position="20"/>
        <end position="43"/>
    </location>
</feature>
<evidence type="ECO:0000313" key="11">
    <source>
        <dbReference type="Proteomes" id="UP000255165"/>
    </source>
</evidence>
<dbReference type="SUPFAM" id="SSF55073">
    <property type="entry name" value="Nucleotide cyclase"/>
    <property type="match status" value="1"/>
</dbReference>
<dbReference type="Gene3D" id="3.20.20.450">
    <property type="entry name" value="EAL domain"/>
    <property type="match status" value="1"/>
</dbReference>
<feature type="domain" description="EAL" evidence="8">
    <location>
        <begin position="857"/>
        <end position="1111"/>
    </location>
</feature>
<dbReference type="PANTHER" id="PTHR44757">
    <property type="entry name" value="DIGUANYLATE CYCLASE DGCP"/>
    <property type="match status" value="1"/>
</dbReference>
<gene>
    <name evidence="10" type="ORF">DN412_02500</name>
</gene>
<dbReference type="GO" id="GO:0071732">
    <property type="term" value="P:cellular response to nitric oxide"/>
    <property type="evidence" value="ECO:0007669"/>
    <property type="project" value="UniProtKB-ARBA"/>
</dbReference>
<comment type="subcellular location">
    <subcellularLocation>
        <location evidence="1">Membrane</location>
    </subcellularLocation>
</comment>
<dbReference type="RefSeq" id="WP_115013065.1">
    <property type="nucleotide sequence ID" value="NZ_QKWJ01000002.1"/>
</dbReference>
<dbReference type="InterPro" id="IPR043128">
    <property type="entry name" value="Rev_trsase/Diguanyl_cyclase"/>
</dbReference>
<dbReference type="GO" id="GO:0071111">
    <property type="term" value="F:cyclic-guanylate-specific phosphodiesterase activity"/>
    <property type="evidence" value="ECO:0007669"/>
    <property type="project" value="UniProtKB-EC"/>
</dbReference>
<keyword evidence="3 6" id="KW-1133">Transmembrane helix</keyword>
<dbReference type="InterPro" id="IPR052155">
    <property type="entry name" value="Biofilm_reg_signaling"/>
</dbReference>
<dbReference type="Pfam" id="PF00990">
    <property type="entry name" value="GGDEF"/>
    <property type="match status" value="1"/>
</dbReference>
<dbReference type="InterPro" id="IPR000014">
    <property type="entry name" value="PAS"/>
</dbReference>
<dbReference type="InterPro" id="IPR035965">
    <property type="entry name" value="PAS-like_dom_sf"/>
</dbReference>
<evidence type="ECO:0000256" key="4">
    <source>
        <dbReference type="ARBA" id="ARBA00023136"/>
    </source>
</evidence>
<reference evidence="10 11" key="1">
    <citation type="submission" date="2018-06" db="EMBL/GenBank/DDBJ databases">
        <authorList>
            <person name="Feng T."/>
            <person name="Jeon C.O."/>
        </authorList>
    </citation>
    <scope>NUCLEOTIDE SEQUENCE [LARGE SCALE GENOMIC DNA]</scope>
    <source>
        <strain evidence="10 11">S23</strain>
    </source>
</reference>
<dbReference type="InterPro" id="IPR000160">
    <property type="entry name" value="GGDEF_dom"/>
</dbReference>
<dbReference type="CDD" id="cd01949">
    <property type="entry name" value="GGDEF"/>
    <property type="match status" value="1"/>
</dbReference>
<dbReference type="InterPro" id="IPR001633">
    <property type="entry name" value="EAL_dom"/>
</dbReference>
<dbReference type="InterPro" id="IPR035919">
    <property type="entry name" value="EAL_sf"/>
</dbReference>
<dbReference type="InterPro" id="IPR006189">
    <property type="entry name" value="CHASE_dom"/>
</dbReference>
<keyword evidence="11" id="KW-1185">Reference proteome</keyword>
<dbReference type="SUPFAM" id="SSF55781">
    <property type="entry name" value="GAF domain-like"/>
    <property type="match status" value="1"/>
</dbReference>
<dbReference type="SUPFAM" id="SSF55785">
    <property type="entry name" value="PYP-like sensor domain (PAS domain)"/>
    <property type="match status" value="1"/>
</dbReference>
<dbReference type="Pfam" id="PF03924">
    <property type="entry name" value="CHASE"/>
    <property type="match status" value="1"/>
</dbReference>
<organism evidence="10 11">
    <name type="scientific">Cupriavidus lacunae</name>
    <dbReference type="NCBI Taxonomy" id="2666307"/>
    <lineage>
        <taxon>Bacteria</taxon>
        <taxon>Pseudomonadati</taxon>
        <taxon>Pseudomonadota</taxon>
        <taxon>Betaproteobacteria</taxon>
        <taxon>Burkholderiales</taxon>
        <taxon>Burkholderiaceae</taxon>
        <taxon>Cupriavidus</taxon>
    </lineage>
</organism>
<dbReference type="SMART" id="SM01079">
    <property type="entry name" value="CHASE"/>
    <property type="match status" value="1"/>
</dbReference>
<dbReference type="FunFam" id="3.30.70.270:FF:000001">
    <property type="entry name" value="Diguanylate cyclase domain protein"/>
    <property type="match status" value="1"/>
</dbReference>
<feature type="domain" description="GGDEF" evidence="9">
    <location>
        <begin position="715"/>
        <end position="848"/>
    </location>
</feature>
<dbReference type="InterPro" id="IPR042240">
    <property type="entry name" value="CHASE_sf"/>
</dbReference>
<dbReference type="PANTHER" id="PTHR44757:SF2">
    <property type="entry name" value="BIOFILM ARCHITECTURE MAINTENANCE PROTEIN MBAA"/>
    <property type="match status" value="1"/>
</dbReference>
<evidence type="ECO:0000256" key="2">
    <source>
        <dbReference type="ARBA" id="ARBA00022692"/>
    </source>
</evidence>
<feature type="domain" description="CHASE" evidence="7">
    <location>
        <begin position="150"/>
        <end position="284"/>
    </location>
</feature>
<dbReference type="PROSITE" id="PS50883">
    <property type="entry name" value="EAL"/>
    <property type="match status" value="1"/>
</dbReference>
<protein>
    <submittedName>
        <fullName evidence="10">Diguanylate phosphodiesterase</fullName>
    </submittedName>
</protein>
<dbReference type="NCBIfam" id="TIGR00229">
    <property type="entry name" value="sensory_box"/>
    <property type="match status" value="1"/>
</dbReference>
<dbReference type="FunFam" id="3.20.20.450:FF:000001">
    <property type="entry name" value="Cyclic di-GMP phosphodiesterase yahA"/>
    <property type="match status" value="1"/>
</dbReference>
<dbReference type="InterPro" id="IPR003018">
    <property type="entry name" value="GAF"/>
</dbReference>
<evidence type="ECO:0000256" key="5">
    <source>
        <dbReference type="ARBA" id="ARBA00051114"/>
    </source>
</evidence>
<dbReference type="EMBL" id="QKWJ01000002">
    <property type="protein sequence ID" value="RDK11793.1"/>
    <property type="molecule type" value="Genomic_DNA"/>
</dbReference>
<evidence type="ECO:0000259" key="7">
    <source>
        <dbReference type="PROSITE" id="PS50839"/>
    </source>
</evidence>
<name>A0A370P1T1_9BURK</name>
<evidence type="ECO:0000256" key="1">
    <source>
        <dbReference type="ARBA" id="ARBA00004370"/>
    </source>
</evidence>
<proteinExistence type="predicted"/>
<accession>A0A370P1T1</accession>
<dbReference type="SMART" id="SM00267">
    <property type="entry name" value="GGDEF"/>
    <property type="match status" value="1"/>
</dbReference>
<keyword evidence="2 6" id="KW-0812">Transmembrane</keyword>
<dbReference type="Pfam" id="PF00563">
    <property type="entry name" value="EAL"/>
    <property type="match status" value="1"/>
</dbReference>
<dbReference type="PROSITE" id="PS50839">
    <property type="entry name" value="CHASE"/>
    <property type="match status" value="1"/>
</dbReference>
<dbReference type="AlphaFoldDB" id="A0A370P1T1"/>
<dbReference type="Gene3D" id="3.30.450.40">
    <property type="match status" value="1"/>
</dbReference>
<dbReference type="SMART" id="SM00052">
    <property type="entry name" value="EAL"/>
    <property type="match status" value="1"/>
</dbReference>
<dbReference type="GO" id="GO:0007165">
    <property type="term" value="P:signal transduction"/>
    <property type="evidence" value="ECO:0007669"/>
    <property type="project" value="UniProtKB-ARBA"/>
</dbReference>